<dbReference type="Pfam" id="PF25116">
    <property type="entry name" value="CBM87_Agd3"/>
    <property type="match status" value="1"/>
</dbReference>
<organism evidence="2 3">
    <name type="scientific">Kibdelosporangium phytohabitans</name>
    <dbReference type="NCBI Taxonomy" id="860235"/>
    <lineage>
        <taxon>Bacteria</taxon>
        <taxon>Bacillati</taxon>
        <taxon>Actinomycetota</taxon>
        <taxon>Actinomycetes</taxon>
        <taxon>Pseudonocardiales</taxon>
        <taxon>Pseudonocardiaceae</taxon>
        <taxon>Kibdelosporangium</taxon>
    </lineage>
</organism>
<protein>
    <recommendedName>
        <fullName evidence="1">Agd3 CBM87 domain-containing protein</fullName>
    </recommendedName>
</protein>
<dbReference type="Proteomes" id="UP000063699">
    <property type="component" value="Chromosome"/>
</dbReference>
<name>A0A0N9I7I5_9PSEU</name>
<dbReference type="EMBL" id="CP012752">
    <property type="protein sequence ID" value="ALG10717.1"/>
    <property type="molecule type" value="Genomic_DNA"/>
</dbReference>
<proteinExistence type="predicted"/>
<accession>A0A0N9I7I5</accession>
<dbReference type="KEGG" id="kphy:AOZ06_30900"/>
<gene>
    <name evidence="2" type="ORF">AOZ06_30900</name>
</gene>
<dbReference type="STRING" id="860235.AOZ06_30900"/>
<evidence type="ECO:0000259" key="1">
    <source>
        <dbReference type="Pfam" id="PF25116"/>
    </source>
</evidence>
<dbReference type="AlphaFoldDB" id="A0A0N9I7I5"/>
<sequence>MDPATEVALKISRVVTGLVALATTTLFLPGAAASPAAADAHPHGSHGRHPLIRADVARPQPSPAPRLYPVNGAVPAKTKNPQVLAGTKVALRPLVIALDNADFGLPTWKSVLDKVGTPYDVLLARSEPLTAARLTRPDGTAKYNAILLTDNALLYPDGNGDYVSALDAAEWQTLWTYESTYQVRQAALYMSWGTFPEDYCLRAGTEGSVGTPVQATLTGAGAQFFDYLKPTAQIPISYSYVYRSKLAPGCDAQPLLMLGTDVAGVLSRSADGRERAGLTFSSNEYLMQTDLLGYGLLRWATRGVLVGEHRHWINADLDDWFNSSDHLYPDGHLETDPGFRLGGVEAASVNAQQVALRELNPLAAGFTLNLPYNGGDLDPEAPARCSAVNTPDALTSFSRCLASSFRWINHTVSHPELNFTSLAVSRAEIGDNLAIGREAGLTVPTEVLKTPAYSGLGVYNPDPNAPDTDPPTDFGLAKSNANLLNAAADLGVKYLHGNMSFNSHKPSCFNCGIYHPLKPSLLIVPDWPTNIGYQTTAPAEQTLFYNSLYGPNGRWPYHDHDLTYQEMLDYESDVALQHVMTGSAYAHTLHQGNLHQYVPGKSLTFDWLQATITKYSAKYRVPLKNPDWMALAGYVQARTAHFAELAAKSDPVWDKTAKTVTYTPAKTGSLFLTGATSSTATSDRYGTDTITQFTTAAGKPITATATPRT</sequence>
<evidence type="ECO:0000313" key="2">
    <source>
        <dbReference type="EMBL" id="ALG10717.1"/>
    </source>
</evidence>
<evidence type="ECO:0000313" key="3">
    <source>
        <dbReference type="Proteomes" id="UP000063699"/>
    </source>
</evidence>
<keyword evidence="3" id="KW-1185">Reference proteome</keyword>
<dbReference type="InterPro" id="IPR056827">
    <property type="entry name" value="CBM87_Agd3"/>
</dbReference>
<feature type="domain" description="Agd3 CBM87" evidence="1">
    <location>
        <begin position="93"/>
        <end position="188"/>
    </location>
</feature>
<reference evidence="2 3" key="1">
    <citation type="submission" date="2015-07" db="EMBL/GenBank/DDBJ databases">
        <title>Genome sequencing of Kibdelosporangium phytohabitans.</title>
        <authorList>
            <person name="Qin S."/>
            <person name="Xing K."/>
        </authorList>
    </citation>
    <scope>NUCLEOTIDE SEQUENCE [LARGE SCALE GENOMIC DNA]</scope>
    <source>
        <strain evidence="2 3">KLBMP1111</strain>
    </source>
</reference>